<dbReference type="RefSeq" id="WP_073572110.1">
    <property type="nucleotide sequence ID" value="NZ_FRXN01000003.1"/>
</dbReference>
<accession>A0A1M7ZDR4</accession>
<evidence type="ECO:0000313" key="1">
    <source>
        <dbReference type="EMBL" id="SHO63028.1"/>
    </source>
</evidence>
<dbReference type="STRING" id="1073327.SAMN04488108_2476"/>
<evidence type="ECO:0000313" key="2">
    <source>
        <dbReference type="Proteomes" id="UP000184609"/>
    </source>
</evidence>
<sequence>MKTFNLYCDESCHLENDHKPFMLIGYTCVAYNQLHRHNERIKALKEKHHFFGEIKWSNVSSSQYPFYKELIDYFFDTDLSFRAIIVNKSKVQNDRFQQDFDDFYYKMYYQLLIHKKDTNYTYNVYLDIKDTLSAHKVNRLKEILNTKLGVFRNVQNIRSHESLMMQLADLMLGALSYNLNITDKRMPAKKQLIERIKHHSDQPLERSSNWTEEKMDLFFIELK</sequence>
<name>A0A1M7ZDR4_9BACT</name>
<dbReference type="Pfam" id="PF12686">
    <property type="entry name" value="DUF3800"/>
    <property type="match status" value="1"/>
</dbReference>
<dbReference type="Proteomes" id="UP000184609">
    <property type="component" value="Unassembled WGS sequence"/>
</dbReference>
<evidence type="ECO:0008006" key="3">
    <source>
        <dbReference type="Google" id="ProtNLM"/>
    </source>
</evidence>
<gene>
    <name evidence="1" type="ORF">SAMN04488108_2476</name>
</gene>
<dbReference type="AlphaFoldDB" id="A0A1M7ZDR4"/>
<dbReference type="EMBL" id="FRXN01000003">
    <property type="protein sequence ID" value="SHO63028.1"/>
    <property type="molecule type" value="Genomic_DNA"/>
</dbReference>
<dbReference type="OrthoDB" id="9799211at2"/>
<organism evidence="1 2">
    <name type="scientific">Algoriphagus zhangzhouensis</name>
    <dbReference type="NCBI Taxonomy" id="1073327"/>
    <lineage>
        <taxon>Bacteria</taxon>
        <taxon>Pseudomonadati</taxon>
        <taxon>Bacteroidota</taxon>
        <taxon>Cytophagia</taxon>
        <taxon>Cytophagales</taxon>
        <taxon>Cyclobacteriaceae</taxon>
        <taxon>Algoriphagus</taxon>
    </lineage>
</organism>
<protein>
    <recommendedName>
        <fullName evidence="3">DUF3800 domain-containing protein</fullName>
    </recommendedName>
</protein>
<reference evidence="2" key="1">
    <citation type="submission" date="2016-12" db="EMBL/GenBank/DDBJ databases">
        <authorList>
            <person name="Varghese N."/>
            <person name="Submissions S."/>
        </authorList>
    </citation>
    <scope>NUCLEOTIDE SEQUENCE [LARGE SCALE GENOMIC DNA]</scope>
    <source>
        <strain evidence="2">DSM 25035</strain>
    </source>
</reference>
<keyword evidence="2" id="KW-1185">Reference proteome</keyword>
<dbReference type="InterPro" id="IPR024524">
    <property type="entry name" value="DUF3800"/>
</dbReference>
<proteinExistence type="predicted"/>